<feature type="compositionally biased region" description="Acidic residues" evidence="1">
    <location>
        <begin position="44"/>
        <end position="55"/>
    </location>
</feature>
<comment type="caution">
    <text evidence="2">The sequence shown here is derived from an EMBL/GenBank/DDBJ whole genome shotgun (WGS) entry which is preliminary data.</text>
</comment>
<sequence length="75" mass="8539">MIDTNDNEINRLLERIATNLVDSILNDALNLKKHVRDDVALDNNNDDDNDDDDDVNTGVRELSDDETALRELDEN</sequence>
<reference evidence="2" key="1">
    <citation type="submission" date="2021-02" db="EMBL/GenBank/DDBJ databases">
        <authorList>
            <person name="Nowell W R."/>
        </authorList>
    </citation>
    <scope>NUCLEOTIDE SEQUENCE</scope>
</reference>
<evidence type="ECO:0000313" key="2">
    <source>
        <dbReference type="EMBL" id="CAF4888754.1"/>
    </source>
</evidence>
<feature type="non-terminal residue" evidence="2">
    <location>
        <position position="75"/>
    </location>
</feature>
<gene>
    <name evidence="2" type="ORF">SMN809_LOCUS51168</name>
</gene>
<proteinExistence type="predicted"/>
<dbReference type="AlphaFoldDB" id="A0A8S3CFP8"/>
<dbReference type="Proteomes" id="UP000676336">
    <property type="component" value="Unassembled WGS sequence"/>
</dbReference>
<accession>A0A8S3CFP8</accession>
<dbReference type="EMBL" id="CAJOBI010170938">
    <property type="protein sequence ID" value="CAF4888754.1"/>
    <property type="molecule type" value="Genomic_DNA"/>
</dbReference>
<evidence type="ECO:0000256" key="1">
    <source>
        <dbReference type="SAM" id="MobiDB-lite"/>
    </source>
</evidence>
<organism evidence="2 3">
    <name type="scientific">Rotaria magnacalcarata</name>
    <dbReference type="NCBI Taxonomy" id="392030"/>
    <lineage>
        <taxon>Eukaryota</taxon>
        <taxon>Metazoa</taxon>
        <taxon>Spiralia</taxon>
        <taxon>Gnathifera</taxon>
        <taxon>Rotifera</taxon>
        <taxon>Eurotatoria</taxon>
        <taxon>Bdelloidea</taxon>
        <taxon>Philodinida</taxon>
        <taxon>Philodinidae</taxon>
        <taxon>Rotaria</taxon>
    </lineage>
</organism>
<name>A0A8S3CFP8_9BILA</name>
<evidence type="ECO:0000313" key="3">
    <source>
        <dbReference type="Proteomes" id="UP000676336"/>
    </source>
</evidence>
<protein>
    <submittedName>
        <fullName evidence="2">Uncharacterized protein</fullName>
    </submittedName>
</protein>
<feature type="region of interest" description="Disordered" evidence="1">
    <location>
        <begin position="40"/>
        <end position="75"/>
    </location>
</feature>